<keyword evidence="1" id="KW-0732">Signal</keyword>
<keyword evidence="3" id="KW-1185">Reference proteome</keyword>
<dbReference type="AlphaFoldDB" id="A0A9X3XAC5"/>
<organism evidence="2 3">
    <name type="scientific">Polyangium jinanense</name>
    <dbReference type="NCBI Taxonomy" id="2829994"/>
    <lineage>
        <taxon>Bacteria</taxon>
        <taxon>Pseudomonadati</taxon>
        <taxon>Myxococcota</taxon>
        <taxon>Polyangia</taxon>
        <taxon>Polyangiales</taxon>
        <taxon>Polyangiaceae</taxon>
        <taxon>Polyangium</taxon>
    </lineage>
</organism>
<evidence type="ECO:0000313" key="3">
    <source>
        <dbReference type="Proteomes" id="UP001151081"/>
    </source>
</evidence>
<evidence type="ECO:0008006" key="4">
    <source>
        <dbReference type="Google" id="ProtNLM"/>
    </source>
</evidence>
<dbReference type="RefSeq" id="WP_272419174.1">
    <property type="nucleotide sequence ID" value="NZ_JAGTJJ010000019.1"/>
</dbReference>
<feature type="signal peptide" evidence="1">
    <location>
        <begin position="1"/>
        <end position="19"/>
    </location>
</feature>
<name>A0A9X3XAC5_9BACT</name>
<evidence type="ECO:0000313" key="2">
    <source>
        <dbReference type="EMBL" id="MDC3984226.1"/>
    </source>
</evidence>
<accession>A0A9X3XAC5</accession>
<protein>
    <recommendedName>
        <fullName evidence="4">Outer membrane protein beta-barrel domain-containing protein</fullName>
    </recommendedName>
</protein>
<proteinExistence type="predicted"/>
<dbReference type="EMBL" id="JAGTJJ010000019">
    <property type="protein sequence ID" value="MDC3984226.1"/>
    <property type="molecule type" value="Genomic_DNA"/>
</dbReference>
<feature type="chain" id="PRO_5040734315" description="Outer membrane protein beta-barrel domain-containing protein" evidence="1">
    <location>
        <begin position="20"/>
        <end position="203"/>
    </location>
</feature>
<dbReference type="Proteomes" id="UP001151081">
    <property type="component" value="Unassembled WGS sequence"/>
</dbReference>
<evidence type="ECO:0000256" key="1">
    <source>
        <dbReference type="SAM" id="SignalP"/>
    </source>
</evidence>
<reference evidence="2 3" key="1">
    <citation type="submission" date="2021-04" db="EMBL/GenBank/DDBJ databases">
        <title>Genome analysis of Polyangium sp.</title>
        <authorList>
            <person name="Li Y."/>
            <person name="Wang J."/>
        </authorList>
    </citation>
    <scope>NUCLEOTIDE SEQUENCE [LARGE SCALE GENOMIC DNA]</scope>
    <source>
        <strain evidence="2 3">SDU14</strain>
    </source>
</reference>
<comment type="caution">
    <text evidence="2">The sequence shown here is derived from an EMBL/GenBank/DDBJ whole genome shotgun (WGS) entry which is preliminary data.</text>
</comment>
<sequence>MGAFAIVAGSLLAPAAAFAQQVTPAPAPMPPGPSQATYMRYRGREVYWGTLGFGPRFATLYNIPRGKFAMGGGAVIRMHPISYPSRPASYMPLEVEFDIGYDRYLGTNHYELSYGGSFLLHMASGKWQPYILASAGRSLGQVDAGRDTRWHLGGGFGVGYRTRTFTVGAQVKGGGYVVPGPPGGPLGAEGFVEAKLVGVVYVF</sequence>
<gene>
    <name evidence="2" type="ORF">KEG57_27205</name>
</gene>